<dbReference type="RefSeq" id="WP_088572013.1">
    <property type="nucleotide sequence ID" value="NZ_FYEK01000054.1"/>
</dbReference>
<evidence type="ECO:0000313" key="3">
    <source>
        <dbReference type="Proteomes" id="UP000197025"/>
    </source>
</evidence>
<name>A0A212RH67_9CHLR</name>
<dbReference type="AlphaFoldDB" id="A0A212RH67"/>
<evidence type="ECO:0000259" key="1">
    <source>
        <dbReference type="Pfam" id="PF08241"/>
    </source>
</evidence>
<protein>
    <submittedName>
        <fullName evidence="2">Demethylmenaquinone methyltransferase / 2-methoxy-6-polyprenyl-1,4-benzoquinol methylase</fullName>
    </submittedName>
</protein>
<dbReference type="InterPro" id="IPR029063">
    <property type="entry name" value="SAM-dependent_MTases_sf"/>
</dbReference>
<sequence>MGSNWLFEWVAPFYDAAIRFLDPEPLAHYLVLPAEGRLLDLGGGTGRVAWALRGQVSAAVVADAAQGMLRVARRRPGLLPVQALAERLPFPNASFDRVVIVDALHHFIDAEAAIREAARVLRPGGRLVIEEPDIGRWPVKGIALLERLLGLRSRFLPGEAIEALARSSDLQTRIERDARSFRLWVIGWKPPEA</sequence>
<dbReference type="GO" id="GO:0032259">
    <property type="term" value="P:methylation"/>
    <property type="evidence" value="ECO:0007669"/>
    <property type="project" value="UniProtKB-KW"/>
</dbReference>
<dbReference type="GO" id="GO:0008757">
    <property type="term" value="F:S-adenosylmethionine-dependent methyltransferase activity"/>
    <property type="evidence" value="ECO:0007669"/>
    <property type="project" value="InterPro"/>
</dbReference>
<keyword evidence="2" id="KW-0808">Transferase</keyword>
<dbReference type="SUPFAM" id="SSF53335">
    <property type="entry name" value="S-adenosyl-L-methionine-dependent methyltransferases"/>
    <property type="match status" value="1"/>
</dbReference>
<dbReference type="Gene3D" id="3.40.50.150">
    <property type="entry name" value="Vaccinia Virus protein VP39"/>
    <property type="match status" value="1"/>
</dbReference>
<dbReference type="PANTHER" id="PTHR42912">
    <property type="entry name" value="METHYLTRANSFERASE"/>
    <property type="match status" value="1"/>
</dbReference>
<dbReference type="InterPro" id="IPR013216">
    <property type="entry name" value="Methyltransf_11"/>
</dbReference>
<dbReference type="Pfam" id="PF08241">
    <property type="entry name" value="Methyltransf_11"/>
    <property type="match status" value="1"/>
</dbReference>
<dbReference type="InterPro" id="IPR050508">
    <property type="entry name" value="Methyltransf_Superfamily"/>
</dbReference>
<keyword evidence="3" id="KW-1185">Reference proteome</keyword>
<dbReference type="EMBL" id="FYEK01000054">
    <property type="protein sequence ID" value="SNB71756.1"/>
    <property type="molecule type" value="Genomic_DNA"/>
</dbReference>
<keyword evidence="2" id="KW-0489">Methyltransferase</keyword>
<feature type="domain" description="Methyltransferase type 11" evidence="1">
    <location>
        <begin position="39"/>
        <end position="129"/>
    </location>
</feature>
<organism evidence="2 3">
    <name type="scientific">Thermoflexus hugenholtzii JAD2</name>
    <dbReference type="NCBI Taxonomy" id="877466"/>
    <lineage>
        <taxon>Bacteria</taxon>
        <taxon>Bacillati</taxon>
        <taxon>Chloroflexota</taxon>
        <taxon>Thermoflexia</taxon>
        <taxon>Thermoflexales</taxon>
        <taxon>Thermoflexaceae</taxon>
        <taxon>Thermoflexus</taxon>
    </lineage>
</organism>
<proteinExistence type="predicted"/>
<dbReference type="InParanoid" id="A0A212RH67"/>
<gene>
    <name evidence="2" type="ORF">SAMN02746019_00014970</name>
</gene>
<reference evidence="3" key="1">
    <citation type="submission" date="2017-06" db="EMBL/GenBank/DDBJ databases">
        <authorList>
            <person name="Varghese N."/>
            <person name="Submissions S."/>
        </authorList>
    </citation>
    <scope>NUCLEOTIDE SEQUENCE [LARGE SCALE GENOMIC DNA]</scope>
    <source>
        <strain evidence="3">JAD2</strain>
    </source>
</reference>
<dbReference type="OrthoDB" id="9772751at2"/>
<dbReference type="Proteomes" id="UP000197025">
    <property type="component" value="Unassembled WGS sequence"/>
</dbReference>
<evidence type="ECO:0000313" key="2">
    <source>
        <dbReference type="EMBL" id="SNB71756.1"/>
    </source>
</evidence>
<accession>A0A212RH67</accession>